<proteinExistence type="predicted"/>
<accession>A0A9W6SPJ4</accession>
<sequence length="66" mass="7113">MVLDGNGGETGRAPLERPVLGGRQVVFGGASGTQVESSAADLFERGTVARSGWWGRWCWCRNFDPT</sequence>
<gene>
    <name evidence="1" type="ORF">Afil01_45750</name>
</gene>
<comment type="caution">
    <text evidence="1">The sequence shown here is derived from an EMBL/GenBank/DDBJ whole genome shotgun (WGS) entry which is preliminary data.</text>
</comment>
<evidence type="ECO:0000313" key="2">
    <source>
        <dbReference type="Proteomes" id="UP001165079"/>
    </source>
</evidence>
<keyword evidence="2" id="KW-1185">Reference proteome</keyword>
<name>A0A9W6SPJ4_9ACTN</name>
<dbReference type="Proteomes" id="UP001165079">
    <property type="component" value="Unassembled WGS sequence"/>
</dbReference>
<dbReference type="EMBL" id="BSTX01000003">
    <property type="protein sequence ID" value="GLZ79768.1"/>
    <property type="molecule type" value="Genomic_DNA"/>
</dbReference>
<reference evidence="1" key="1">
    <citation type="submission" date="2023-03" db="EMBL/GenBank/DDBJ databases">
        <title>Actinorhabdospora filicis NBRC 111898.</title>
        <authorList>
            <person name="Ichikawa N."/>
            <person name="Sato H."/>
            <person name="Tonouchi N."/>
        </authorList>
    </citation>
    <scope>NUCLEOTIDE SEQUENCE</scope>
    <source>
        <strain evidence="1">NBRC 111898</strain>
    </source>
</reference>
<protein>
    <submittedName>
        <fullName evidence="1">Uncharacterized protein</fullName>
    </submittedName>
</protein>
<organism evidence="1 2">
    <name type="scientific">Actinorhabdospora filicis</name>
    <dbReference type="NCBI Taxonomy" id="1785913"/>
    <lineage>
        <taxon>Bacteria</taxon>
        <taxon>Bacillati</taxon>
        <taxon>Actinomycetota</taxon>
        <taxon>Actinomycetes</taxon>
        <taxon>Micromonosporales</taxon>
        <taxon>Micromonosporaceae</taxon>
        <taxon>Actinorhabdospora</taxon>
    </lineage>
</organism>
<dbReference type="AlphaFoldDB" id="A0A9W6SPJ4"/>
<evidence type="ECO:0000313" key="1">
    <source>
        <dbReference type="EMBL" id="GLZ79768.1"/>
    </source>
</evidence>